<organism evidence="1 2">
    <name type="scientific">BD1-7 clade bacterium</name>
    <dbReference type="NCBI Taxonomy" id="2029982"/>
    <lineage>
        <taxon>Bacteria</taxon>
        <taxon>Pseudomonadati</taxon>
        <taxon>Pseudomonadota</taxon>
        <taxon>Gammaproteobacteria</taxon>
        <taxon>Cellvibrionales</taxon>
        <taxon>Spongiibacteraceae</taxon>
        <taxon>BD1-7 clade</taxon>
    </lineage>
</organism>
<evidence type="ECO:0000313" key="2">
    <source>
        <dbReference type="Proteomes" id="UP000434580"/>
    </source>
</evidence>
<dbReference type="Proteomes" id="UP000434580">
    <property type="component" value="Unassembled WGS sequence"/>
</dbReference>
<dbReference type="AlphaFoldDB" id="A0A5S9QQS2"/>
<dbReference type="OrthoDB" id="5616300at2"/>
<dbReference type="InterPro" id="IPR018740">
    <property type="entry name" value="DUF2282_membr"/>
</dbReference>
<protein>
    <recommendedName>
        <fullName evidence="3">Lipoprotein</fullName>
    </recommendedName>
</protein>
<name>A0A5S9QQS2_9GAMM</name>
<sequence length="153" mass="15520">MKLTDKKSLSGAAIAIAAASITACSDNPTNDSADSATADLAHCYGVNTCKGHNDCKTAKHSCAGQATCKGSGSFVIMPTEACNNVGGQVKDDWRSSVATASLIQCYDVNLCKGQNDCATATNACKGQASCKGTGWVAMPTKACTDIGGKTKGK</sequence>
<dbReference type="Pfam" id="PF10048">
    <property type="entry name" value="DUF2282"/>
    <property type="match status" value="1"/>
</dbReference>
<accession>A0A5S9QQS2</accession>
<gene>
    <name evidence="1" type="ORF">DPBNPPHM_02350</name>
</gene>
<proteinExistence type="predicted"/>
<reference evidence="1 2" key="1">
    <citation type="submission" date="2019-11" db="EMBL/GenBank/DDBJ databases">
        <authorList>
            <person name="Holert J."/>
        </authorList>
    </citation>
    <scope>NUCLEOTIDE SEQUENCE [LARGE SCALE GENOMIC DNA]</scope>
    <source>
        <strain evidence="1">BC5_2</strain>
    </source>
</reference>
<dbReference type="EMBL" id="CACSII010000020">
    <property type="protein sequence ID" value="CAA0118758.1"/>
    <property type="molecule type" value="Genomic_DNA"/>
</dbReference>
<evidence type="ECO:0000313" key="1">
    <source>
        <dbReference type="EMBL" id="CAA0118758.1"/>
    </source>
</evidence>
<dbReference type="PROSITE" id="PS51257">
    <property type="entry name" value="PROKAR_LIPOPROTEIN"/>
    <property type="match status" value="1"/>
</dbReference>
<evidence type="ECO:0008006" key="3">
    <source>
        <dbReference type="Google" id="ProtNLM"/>
    </source>
</evidence>